<keyword evidence="2" id="KW-1185">Reference proteome</keyword>
<dbReference type="Proteomes" id="UP001159405">
    <property type="component" value="Unassembled WGS sequence"/>
</dbReference>
<evidence type="ECO:0008006" key="3">
    <source>
        <dbReference type="Google" id="ProtNLM"/>
    </source>
</evidence>
<sequence length="294" mass="33114">MALAELVAYLEETPVESADSISVFTLAELTAMYTRFLKHYGSDLSRRVHSTDLKERILANVPGLQTNKKGRDIVMAFSEDAGKALEVTRFRDFDDEAIILLKASKIIRRDIIATKTQFSGTFDKDSQQESIPQSLKTLIGLILEATDIKTPSSRVSDGQPTLKTAVGMLEKKYVGQSRNKEIQQLVGTQRIVINALKKIHTKIVSRLRPTPNLTNPWNGEFSLDIPREVFDVLLKHIVQRNSYGHQYTETTAVVNVEVTRINKAVFIFDKMNIEGELIAKDDLLKKKPTKNNGR</sequence>
<dbReference type="PANTHER" id="PTHR47018">
    <property type="entry name" value="CXC DOMAIN-CONTAINING PROTEIN-RELATED"/>
    <property type="match status" value="1"/>
</dbReference>
<dbReference type="PANTHER" id="PTHR47018:SF1">
    <property type="entry name" value="TESMIN_TSO1-LIKE CXC DOMAIN-CONTAINING PROTEIN"/>
    <property type="match status" value="1"/>
</dbReference>
<evidence type="ECO:0000313" key="1">
    <source>
        <dbReference type="EMBL" id="CAH3159077.1"/>
    </source>
</evidence>
<proteinExistence type="predicted"/>
<protein>
    <recommendedName>
        <fullName evidence="3">RiboL-PSP-HEPN domain-containing protein</fullName>
    </recommendedName>
</protein>
<gene>
    <name evidence="1" type="ORF">PLOB_00003448</name>
</gene>
<name>A0ABN8Q7V4_9CNID</name>
<dbReference type="EMBL" id="CALNXK010000113">
    <property type="protein sequence ID" value="CAH3159077.1"/>
    <property type="molecule type" value="Genomic_DNA"/>
</dbReference>
<reference evidence="1 2" key="1">
    <citation type="submission" date="2022-05" db="EMBL/GenBank/DDBJ databases">
        <authorList>
            <consortium name="Genoscope - CEA"/>
            <person name="William W."/>
        </authorList>
    </citation>
    <scope>NUCLEOTIDE SEQUENCE [LARGE SCALE GENOMIC DNA]</scope>
</reference>
<accession>A0ABN8Q7V4</accession>
<comment type="caution">
    <text evidence="1">The sequence shown here is derived from an EMBL/GenBank/DDBJ whole genome shotgun (WGS) entry which is preliminary data.</text>
</comment>
<evidence type="ECO:0000313" key="2">
    <source>
        <dbReference type="Proteomes" id="UP001159405"/>
    </source>
</evidence>
<organism evidence="1 2">
    <name type="scientific">Porites lobata</name>
    <dbReference type="NCBI Taxonomy" id="104759"/>
    <lineage>
        <taxon>Eukaryota</taxon>
        <taxon>Metazoa</taxon>
        <taxon>Cnidaria</taxon>
        <taxon>Anthozoa</taxon>
        <taxon>Hexacorallia</taxon>
        <taxon>Scleractinia</taxon>
        <taxon>Fungiina</taxon>
        <taxon>Poritidae</taxon>
        <taxon>Porites</taxon>
    </lineage>
</organism>